<keyword evidence="2 9" id="KW-0479">Metal-binding</keyword>
<comment type="subunit">
    <text evidence="9">Homodimer.</text>
</comment>
<keyword evidence="8 9" id="KW-0119">Carbohydrate metabolism</keyword>
<keyword evidence="12" id="KW-1185">Reference proteome</keyword>
<comment type="catalytic activity">
    <reaction evidence="9">
        <text>D-ribose + ATP = D-ribose 5-phosphate + ADP + H(+)</text>
        <dbReference type="Rhea" id="RHEA:13697"/>
        <dbReference type="ChEBI" id="CHEBI:15378"/>
        <dbReference type="ChEBI" id="CHEBI:30616"/>
        <dbReference type="ChEBI" id="CHEBI:47013"/>
        <dbReference type="ChEBI" id="CHEBI:78346"/>
        <dbReference type="ChEBI" id="CHEBI:456216"/>
        <dbReference type="EC" id="2.7.1.15"/>
    </reaction>
</comment>
<dbReference type="OrthoDB" id="9775849at2"/>
<dbReference type="Pfam" id="PF00294">
    <property type="entry name" value="PfkB"/>
    <property type="match status" value="1"/>
</dbReference>
<protein>
    <recommendedName>
        <fullName evidence="9">Ribokinase</fullName>
        <shortName evidence="9">RK</shortName>
        <ecNumber evidence="9">2.7.1.15</ecNumber>
    </recommendedName>
</protein>
<dbReference type="GO" id="GO:0004747">
    <property type="term" value="F:ribokinase activity"/>
    <property type="evidence" value="ECO:0007669"/>
    <property type="project" value="UniProtKB-UniRule"/>
</dbReference>
<dbReference type="HOGENOM" id="CLU_027634_2_1_5"/>
<comment type="cofactor">
    <cofactor evidence="9">
        <name>Mg(2+)</name>
        <dbReference type="ChEBI" id="CHEBI:18420"/>
    </cofactor>
    <text evidence="9">Requires a divalent cation, most likely magnesium in vivo, as an electrophilic catalyst to aid phosphoryl group transfer. It is the chelate of the metal and the nucleotide that is the actual substrate.</text>
</comment>
<feature type="binding site" evidence="9">
    <location>
        <position position="244"/>
    </location>
    <ligand>
        <name>K(+)</name>
        <dbReference type="ChEBI" id="CHEBI:29103"/>
    </ligand>
</feature>
<dbReference type="GO" id="GO:0019303">
    <property type="term" value="P:D-ribose catabolic process"/>
    <property type="evidence" value="ECO:0007669"/>
    <property type="project" value="UniProtKB-UniRule"/>
</dbReference>
<feature type="binding site" evidence="9">
    <location>
        <begin position="11"/>
        <end position="13"/>
    </location>
    <ligand>
        <name>substrate</name>
    </ligand>
</feature>
<organism evidence="11 12">
    <name type="scientific">Novosphingobium nitrogenifigens DSM 19370</name>
    <dbReference type="NCBI Taxonomy" id="983920"/>
    <lineage>
        <taxon>Bacteria</taxon>
        <taxon>Pseudomonadati</taxon>
        <taxon>Pseudomonadota</taxon>
        <taxon>Alphaproteobacteria</taxon>
        <taxon>Sphingomonadales</taxon>
        <taxon>Sphingomonadaceae</taxon>
        <taxon>Novosphingobium</taxon>
    </lineage>
</organism>
<keyword evidence="3 9" id="KW-0547">Nucleotide-binding</keyword>
<evidence type="ECO:0000313" key="11">
    <source>
        <dbReference type="EMBL" id="EGD60814.1"/>
    </source>
</evidence>
<evidence type="ECO:0000256" key="4">
    <source>
        <dbReference type="ARBA" id="ARBA00022777"/>
    </source>
</evidence>
<evidence type="ECO:0000256" key="7">
    <source>
        <dbReference type="ARBA" id="ARBA00022958"/>
    </source>
</evidence>
<dbReference type="FunCoup" id="F1Z3K0">
    <property type="interactions" value="485"/>
</dbReference>
<feature type="binding site" evidence="9">
    <location>
        <position position="283"/>
    </location>
    <ligand>
        <name>K(+)</name>
        <dbReference type="ChEBI" id="CHEBI:29103"/>
    </ligand>
</feature>
<dbReference type="InterPro" id="IPR002139">
    <property type="entry name" value="Ribo/fructo_kinase"/>
</dbReference>
<evidence type="ECO:0000313" key="12">
    <source>
        <dbReference type="Proteomes" id="UP000004728"/>
    </source>
</evidence>
<dbReference type="eggNOG" id="COG0524">
    <property type="taxonomic scope" value="Bacteria"/>
</dbReference>
<evidence type="ECO:0000259" key="10">
    <source>
        <dbReference type="Pfam" id="PF00294"/>
    </source>
</evidence>
<dbReference type="PANTHER" id="PTHR10584">
    <property type="entry name" value="SUGAR KINASE"/>
    <property type="match status" value="1"/>
</dbReference>
<dbReference type="InParanoid" id="F1Z3K0"/>
<comment type="activity regulation">
    <text evidence="9">Activated by a monovalent cation that binds near, but not in, the active site. The most likely occupant of the site in vivo is potassium. Ion binding induces a conformational change that may alter substrate affinity.</text>
</comment>
<feature type="binding site" evidence="9">
    <location>
        <position position="250"/>
    </location>
    <ligand>
        <name>substrate</name>
    </ligand>
</feature>
<comment type="pathway">
    <text evidence="9">Carbohydrate metabolism; D-ribose degradation; D-ribose 5-phosphate from beta-D-ribopyranose: step 2/2.</text>
</comment>
<feature type="active site" description="Proton acceptor" evidence="9">
    <location>
        <position position="250"/>
    </location>
</feature>
<comment type="subcellular location">
    <subcellularLocation>
        <location evidence="9">Cytoplasm</location>
    </subcellularLocation>
</comment>
<dbReference type="GO" id="GO:0005829">
    <property type="term" value="C:cytosol"/>
    <property type="evidence" value="ECO:0007669"/>
    <property type="project" value="TreeGrafter"/>
</dbReference>
<feature type="domain" description="Carbohydrate kinase PfkB" evidence="10">
    <location>
        <begin position="1"/>
        <end position="291"/>
    </location>
</feature>
<evidence type="ECO:0000256" key="5">
    <source>
        <dbReference type="ARBA" id="ARBA00022840"/>
    </source>
</evidence>
<dbReference type="EC" id="2.7.1.15" evidence="9"/>
<name>F1Z3K0_9SPHN</name>
<comment type="function">
    <text evidence="9">Catalyzes the phosphorylation of ribose at O-5 in a reaction requiring ATP and magnesium. The resulting D-ribose-5-phosphate can then be used either for sythesis of nucleotides, histidine, and tryptophan, or as a component of the pentose phosphate pathway.</text>
</comment>
<keyword evidence="5 9" id="KW-0067">ATP-binding</keyword>
<sequence length="301" mass="30012">MSHVLVFGSANMDVVARVPRLPLPGETLAASSLAHVPGGKGANQAVAAARFGAPCELAGALGKDDHGRSLAAFLDREGIATGRLARVEGPSGLALIAIDAEGENQIIVVAGANAQAQAPDLAPVGGGPRPVALAQFELPVDEVERFLLAARRAGWLSLLNAAPALAEATRLVALPDILIVNETELAVFAGGRVPAGVDEAAALAARLPRKGAMATVVTLGADGVVALVGEAVLHVPAQVVPVVDTVGAGDCFCGVLAAALAEGQDLEAALRTAVAAAGLAVQRPGAADAMPLRAQVLAQLA</sequence>
<dbReference type="Gene3D" id="3.40.1190.20">
    <property type="match status" value="1"/>
</dbReference>
<accession>F1Z3K0</accession>
<evidence type="ECO:0000256" key="8">
    <source>
        <dbReference type="ARBA" id="ARBA00023277"/>
    </source>
</evidence>
<dbReference type="GO" id="GO:0046872">
    <property type="term" value="F:metal ion binding"/>
    <property type="evidence" value="ECO:0007669"/>
    <property type="project" value="UniProtKB-KW"/>
</dbReference>
<evidence type="ECO:0000256" key="9">
    <source>
        <dbReference type="HAMAP-Rule" id="MF_01987"/>
    </source>
</evidence>
<dbReference type="InterPro" id="IPR011611">
    <property type="entry name" value="PfkB_dom"/>
</dbReference>
<dbReference type="InterPro" id="IPR011877">
    <property type="entry name" value="Ribokinase"/>
</dbReference>
<dbReference type="HAMAP" id="MF_01987">
    <property type="entry name" value="Ribokinase"/>
    <property type="match status" value="1"/>
</dbReference>
<dbReference type="PANTHER" id="PTHR10584:SF166">
    <property type="entry name" value="RIBOKINASE"/>
    <property type="match status" value="1"/>
</dbReference>
<dbReference type="EMBL" id="AEWJ01000008">
    <property type="protein sequence ID" value="EGD60814.1"/>
    <property type="molecule type" value="Genomic_DNA"/>
</dbReference>
<dbReference type="AlphaFoldDB" id="F1Z3K0"/>
<evidence type="ECO:0000256" key="6">
    <source>
        <dbReference type="ARBA" id="ARBA00022842"/>
    </source>
</evidence>
<keyword evidence="9" id="KW-0963">Cytoplasm</keyword>
<gene>
    <name evidence="9" type="primary">rbsK</name>
    <name evidence="11" type="ORF">Y88_1702</name>
</gene>
<feature type="binding site" evidence="9">
    <location>
        <begin position="218"/>
        <end position="223"/>
    </location>
    <ligand>
        <name>ATP</name>
        <dbReference type="ChEBI" id="CHEBI:30616"/>
    </ligand>
</feature>
<feature type="binding site" evidence="9">
    <location>
        <position position="137"/>
    </location>
    <ligand>
        <name>substrate</name>
    </ligand>
</feature>
<keyword evidence="6 9" id="KW-0460">Magnesium</keyword>
<dbReference type="STRING" id="983920.Y88_1702"/>
<dbReference type="GO" id="GO:0005524">
    <property type="term" value="F:ATP binding"/>
    <property type="evidence" value="ECO:0007669"/>
    <property type="project" value="UniProtKB-UniRule"/>
</dbReference>
<dbReference type="PRINTS" id="PR00990">
    <property type="entry name" value="RIBOKINASE"/>
</dbReference>
<dbReference type="SUPFAM" id="SSF53613">
    <property type="entry name" value="Ribokinase-like"/>
    <property type="match status" value="1"/>
</dbReference>
<dbReference type="InterPro" id="IPR029056">
    <property type="entry name" value="Ribokinase-like"/>
</dbReference>
<dbReference type="UniPathway" id="UPA00916">
    <property type="reaction ID" value="UER00889"/>
</dbReference>
<evidence type="ECO:0000256" key="1">
    <source>
        <dbReference type="ARBA" id="ARBA00022679"/>
    </source>
</evidence>
<feature type="binding site" evidence="9">
    <location>
        <position position="181"/>
    </location>
    <ligand>
        <name>ATP</name>
        <dbReference type="ChEBI" id="CHEBI:30616"/>
    </ligand>
</feature>
<feature type="binding site" evidence="9">
    <location>
        <begin position="39"/>
        <end position="43"/>
    </location>
    <ligand>
        <name>substrate</name>
    </ligand>
</feature>
<dbReference type="CDD" id="cd01174">
    <property type="entry name" value="ribokinase"/>
    <property type="match status" value="1"/>
</dbReference>
<proteinExistence type="inferred from homology"/>
<comment type="caution">
    <text evidence="11">The sequence shown here is derived from an EMBL/GenBank/DDBJ whole genome shotgun (WGS) entry which is preliminary data.</text>
</comment>
<evidence type="ECO:0000256" key="3">
    <source>
        <dbReference type="ARBA" id="ARBA00022741"/>
    </source>
</evidence>
<keyword evidence="7 9" id="KW-0630">Potassium</keyword>
<feature type="binding site" evidence="9">
    <location>
        <begin position="249"/>
        <end position="250"/>
    </location>
    <ligand>
        <name>ATP</name>
        <dbReference type="ChEBI" id="CHEBI:30616"/>
    </ligand>
</feature>
<comment type="caution">
    <text evidence="9">Lacks conserved residue(s) required for the propagation of feature annotation.</text>
</comment>
<evidence type="ECO:0000256" key="2">
    <source>
        <dbReference type="ARBA" id="ARBA00022723"/>
    </source>
</evidence>
<comment type="similarity">
    <text evidence="9">Belongs to the carbohydrate kinase PfkB family. Ribokinase subfamily.</text>
</comment>
<feature type="binding site" evidence="9">
    <location>
        <position position="285"/>
    </location>
    <ligand>
        <name>K(+)</name>
        <dbReference type="ChEBI" id="CHEBI:29103"/>
    </ligand>
</feature>
<dbReference type="Proteomes" id="UP000004728">
    <property type="component" value="Unassembled WGS sequence"/>
</dbReference>
<reference evidence="11 12" key="1">
    <citation type="journal article" date="2012" name="J. Bacteriol.">
        <title>Draft Genome Sequence of Novosphingobium nitrogenifigens Y88T.</title>
        <authorList>
            <person name="Strabala T.J."/>
            <person name="Macdonald L."/>
            <person name="Liu V."/>
            <person name="Smit A.M."/>
        </authorList>
    </citation>
    <scope>NUCLEOTIDE SEQUENCE [LARGE SCALE GENOMIC DNA]</scope>
    <source>
        <strain evidence="11 12">DSM 19370</strain>
    </source>
</reference>
<keyword evidence="1 9" id="KW-0808">Transferase</keyword>
<feature type="binding site" evidence="9">
    <location>
        <position position="280"/>
    </location>
    <ligand>
        <name>K(+)</name>
        <dbReference type="ChEBI" id="CHEBI:29103"/>
    </ligand>
</feature>
<feature type="binding site" evidence="9">
    <location>
        <position position="246"/>
    </location>
    <ligand>
        <name>K(+)</name>
        <dbReference type="ChEBI" id="CHEBI:29103"/>
    </ligand>
</feature>
<keyword evidence="4 9" id="KW-0418">Kinase</keyword>
<dbReference type="RefSeq" id="WP_008068092.1">
    <property type="nucleotide sequence ID" value="NZ_AQWK01000012.1"/>
</dbReference>